<sequence length="259" mass="29168">STHNTRIERLWVEVGTQFARQWRAFFIQLEDTYLLDRKNPHHLWLIQAVFLRPLQNDCQAFQMNWNHKGISGVLTHGQSPVDMRFLGGIAQGVYVDHDGNDYQDIDPQLLELHLGVDQPAGADKSFGSGDSDSDSASETDSNSSAGSDTSSLEIPLNMQGNFADNFLHHPVRTPRVLNPFTPAGEAKFFQQLNNVRNAGVIPEGYGCAPGEDSQFNILGHIPFGRSRFMDIPLPQQIWEPRVVEWIQALEGYMYMKEGQ</sequence>
<reference evidence="3 4" key="1">
    <citation type="journal article" date="2016" name="Mol. Biol. Evol.">
        <title>Comparative Genomics of Early-Diverging Mushroom-Forming Fungi Provides Insights into the Origins of Lignocellulose Decay Capabilities.</title>
        <authorList>
            <person name="Nagy L.G."/>
            <person name="Riley R."/>
            <person name="Tritt A."/>
            <person name="Adam C."/>
            <person name="Daum C."/>
            <person name="Floudas D."/>
            <person name="Sun H."/>
            <person name="Yadav J.S."/>
            <person name="Pangilinan J."/>
            <person name="Larsson K.H."/>
            <person name="Matsuura K."/>
            <person name="Barry K."/>
            <person name="Labutti K."/>
            <person name="Kuo R."/>
            <person name="Ohm R.A."/>
            <person name="Bhattacharya S.S."/>
            <person name="Shirouzu T."/>
            <person name="Yoshinaga Y."/>
            <person name="Martin F.M."/>
            <person name="Grigoriev I.V."/>
            <person name="Hibbett D.S."/>
        </authorList>
    </citation>
    <scope>NUCLEOTIDE SEQUENCE [LARGE SCALE GENOMIC DNA]</scope>
    <source>
        <strain evidence="3 4">HHB9708</strain>
    </source>
</reference>
<feature type="region of interest" description="Disordered" evidence="1">
    <location>
        <begin position="121"/>
        <end position="154"/>
    </location>
</feature>
<evidence type="ECO:0000313" key="3">
    <source>
        <dbReference type="EMBL" id="KZS87583.1"/>
    </source>
</evidence>
<evidence type="ECO:0000259" key="2">
    <source>
        <dbReference type="Pfam" id="PF24764"/>
    </source>
</evidence>
<feature type="non-terminal residue" evidence="3">
    <location>
        <position position="1"/>
    </location>
</feature>
<accession>A0A164NCN3</accession>
<feature type="compositionally biased region" description="Low complexity" evidence="1">
    <location>
        <begin position="138"/>
        <end position="151"/>
    </location>
</feature>
<evidence type="ECO:0000313" key="4">
    <source>
        <dbReference type="Proteomes" id="UP000076722"/>
    </source>
</evidence>
<dbReference type="Proteomes" id="UP000076722">
    <property type="component" value="Unassembled WGS sequence"/>
</dbReference>
<dbReference type="Pfam" id="PF24764">
    <property type="entry name" value="rva_4"/>
    <property type="match status" value="1"/>
</dbReference>
<feature type="compositionally biased region" description="Low complexity" evidence="1">
    <location>
        <begin position="121"/>
        <end position="130"/>
    </location>
</feature>
<dbReference type="InterPro" id="IPR058913">
    <property type="entry name" value="Integrase_dom_put"/>
</dbReference>
<organism evidence="3 4">
    <name type="scientific">Sistotremastrum niveocremeum HHB9708</name>
    <dbReference type="NCBI Taxonomy" id="1314777"/>
    <lineage>
        <taxon>Eukaryota</taxon>
        <taxon>Fungi</taxon>
        <taxon>Dikarya</taxon>
        <taxon>Basidiomycota</taxon>
        <taxon>Agaricomycotina</taxon>
        <taxon>Agaricomycetes</taxon>
        <taxon>Sistotremastrales</taxon>
        <taxon>Sistotremastraceae</taxon>
        <taxon>Sertulicium</taxon>
        <taxon>Sertulicium niveocremeum</taxon>
    </lineage>
</organism>
<name>A0A164NCN3_9AGAM</name>
<proteinExistence type="predicted"/>
<dbReference type="AlphaFoldDB" id="A0A164NCN3"/>
<dbReference type="OrthoDB" id="3353107at2759"/>
<dbReference type="EMBL" id="KV419447">
    <property type="protein sequence ID" value="KZS87583.1"/>
    <property type="molecule type" value="Genomic_DNA"/>
</dbReference>
<keyword evidence="4" id="KW-1185">Reference proteome</keyword>
<evidence type="ECO:0000256" key="1">
    <source>
        <dbReference type="SAM" id="MobiDB-lite"/>
    </source>
</evidence>
<protein>
    <recommendedName>
        <fullName evidence="2">Integrase core domain-containing protein</fullName>
    </recommendedName>
</protein>
<gene>
    <name evidence="3" type="ORF">SISNIDRAFT_419437</name>
</gene>
<dbReference type="STRING" id="1314777.A0A164NCN3"/>
<feature type="domain" description="Integrase core" evidence="2">
    <location>
        <begin position="1"/>
        <end position="83"/>
    </location>
</feature>